<dbReference type="AlphaFoldDB" id="D2VKE7"/>
<dbReference type="GeneID" id="8852225"/>
<dbReference type="EMBL" id="GG738878">
    <property type="protein sequence ID" value="EFC42586.1"/>
    <property type="molecule type" value="Genomic_DNA"/>
</dbReference>
<dbReference type="VEuPathDB" id="AmoebaDB:NAEGRDRAFT_50276"/>
<dbReference type="KEGG" id="ngr:NAEGRDRAFT_50276"/>
<proteinExistence type="predicted"/>
<dbReference type="InParanoid" id="D2VKE7"/>
<organism evidence="2">
    <name type="scientific">Naegleria gruberi</name>
    <name type="common">Amoeba</name>
    <dbReference type="NCBI Taxonomy" id="5762"/>
    <lineage>
        <taxon>Eukaryota</taxon>
        <taxon>Discoba</taxon>
        <taxon>Heterolobosea</taxon>
        <taxon>Tetramitia</taxon>
        <taxon>Eutetramitia</taxon>
        <taxon>Vahlkampfiidae</taxon>
        <taxon>Naegleria</taxon>
    </lineage>
</organism>
<evidence type="ECO:0000313" key="1">
    <source>
        <dbReference type="EMBL" id="EFC42586.1"/>
    </source>
</evidence>
<dbReference type="Proteomes" id="UP000006671">
    <property type="component" value="Unassembled WGS sequence"/>
</dbReference>
<accession>D2VKE7</accession>
<dbReference type="OrthoDB" id="10415314at2759"/>
<name>D2VKE7_NAEGR</name>
<evidence type="ECO:0000313" key="2">
    <source>
        <dbReference type="Proteomes" id="UP000006671"/>
    </source>
</evidence>
<gene>
    <name evidence="1" type="ORF">NAEGRDRAFT_50276</name>
</gene>
<sequence>MEQSNFDAGGGSELISIQELIKKIQSLHSHFNDDHELHHPFRSIYLYGSSVYENKACKLVHNIRDDDDDSEGYLMIREGVVVGDLDILLVRDGFHHSGLKDLIHEEDRDEKDVFFEQDITLHFKLKGSKGNWYDIETHIMSTSIFMETIRQHKGITCQYVFMDRNEFVIYEDELMGWFRCFWFRNFHFHRRLFRRMIVREADVWCYSKARRLITIEKDYEKGKKNLIHGIRYFRLSNQILENLTINDYTVTNDLKKQVLSQNSTDWKYWEEMFEPMYLSERDEFNKKVDLHIQGGLKVASEYSEKVGVSTLCNIIEDHGLQYLSLNFSTDIIPLAIFDQNGEELDLVKYLTCESLIRVLLMGVKLNSEDYRHHILKQLSNLESDIRGYSILFKITQLEEMERIDETIPRKPLRETNGIVMSATVTDSLEITYKPVAVPLPKVYDEFRWLNTSTKNKTQSSQLSLLEVDEITSISKNYRGDTYILYNYCGKWRWSHPNEDLQYFTKLSNVRHSSGNEKEQFCSLLSPGANFEELNARLDNHTNKNFIFVKPISENYLSLIAVRDLTNNTILDLEPFSNLLFDCKYIQKENIGMLKKKALEMSSDLLYKLPYKCSSQHEKDIVTLLKYLYYLSNSLGFCYDGFNINLKLKSGR</sequence>
<keyword evidence="2" id="KW-1185">Reference proteome</keyword>
<dbReference type="RefSeq" id="XP_002675330.1">
    <property type="nucleotide sequence ID" value="XM_002675284.1"/>
</dbReference>
<reference evidence="1 2" key="1">
    <citation type="journal article" date="2010" name="Cell">
        <title>The genome of Naegleria gruberi illuminates early eukaryotic versatility.</title>
        <authorList>
            <person name="Fritz-Laylin L.K."/>
            <person name="Prochnik S.E."/>
            <person name="Ginger M.L."/>
            <person name="Dacks J.B."/>
            <person name="Carpenter M.L."/>
            <person name="Field M.C."/>
            <person name="Kuo A."/>
            <person name="Paredez A."/>
            <person name="Chapman J."/>
            <person name="Pham J."/>
            <person name="Shu S."/>
            <person name="Neupane R."/>
            <person name="Cipriano M."/>
            <person name="Mancuso J."/>
            <person name="Tu H."/>
            <person name="Salamov A."/>
            <person name="Lindquist E."/>
            <person name="Shapiro H."/>
            <person name="Lucas S."/>
            <person name="Grigoriev I.V."/>
            <person name="Cande W.Z."/>
            <person name="Fulton C."/>
            <person name="Rokhsar D.S."/>
            <person name="Dawson S.C."/>
        </authorList>
    </citation>
    <scope>NUCLEOTIDE SEQUENCE [LARGE SCALE GENOMIC DNA]</scope>
    <source>
        <strain evidence="1 2">NEG-M</strain>
    </source>
</reference>
<protein>
    <submittedName>
        <fullName evidence="1">Predicted protein</fullName>
    </submittedName>
</protein>